<organism evidence="10 11">
    <name type="scientific">Petropleomorpha daqingensis</name>
    <dbReference type="NCBI Taxonomy" id="2026353"/>
    <lineage>
        <taxon>Bacteria</taxon>
        <taxon>Bacillati</taxon>
        <taxon>Actinomycetota</taxon>
        <taxon>Actinomycetes</taxon>
        <taxon>Geodermatophilales</taxon>
        <taxon>Geodermatophilaceae</taxon>
        <taxon>Petropleomorpha</taxon>
    </lineage>
</organism>
<evidence type="ECO:0000256" key="1">
    <source>
        <dbReference type="ARBA" id="ARBA00004651"/>
    </source>
</evidence>
<dbReference type="InterPro" id="IPR018584">
    <property type="entry name" value="GT87"/>
</dbReference>
<keyword evidence="6 9" id="KW-0472">Membrane</keyword>
<dbReference type="Pfam" id="PF09594">
    <property type="entry name" value="GT87"/>
    <property type="match status" value="1"/>
</dbReference>
<dbReference type="EC" id="2.4.1.-" evidence="10"/>
<evidence type="ECO:0000313" key="10">
    <source>
        <dbReference type="EMBL" id="NYJ08288.1"/>
    </source>
</evidence>
<gene>
    <name evidence="10" type="ORF">GGQ55_004566</name>
</gene>
<feature type="transmembrane region" description="Helical" evidence="9">
    <location>
        <begin position="259"/>
        <end position="279"/>
    </location>
</feature>
<name>A0A853CQ12_9ACTN</name>
<evidence type="ECO:0000256" key="7">
    <source>
        <dbReference type="ARBA" id="ARBA00024033"/>
    </source>
</evidence>
<keyword evidence="5 9" id="KW-1133">Transmembrane helix</keyword>
<dbReference type="Proteomes" id="UP000541969">
    <property type="component" value="Unassembled WGS sequence"/>
</dbReference>
<evidence type="ECO:0000256" key="5">
    <source>
        <dbReference type="ARBA" id="ARBA00022989"/>
    </source>
</evidence>
<accession>A0A853CQ12</accession>
<dbReference type="AlphaFoldDB" id="A0A853CQ12"/>
<dbReference type="GO" id="GO:0005886">
    <property type="term" value="C:plasma membrane"/>
    <property type="evidence" value="ECO:0007669"/>
    <property type="project" value="UniProtKB-SubCell"/>
</dbReference>
<keyword evidence="10" id="KW-0328">Glycosyltransferase</keyword>
<evidence type="ECO:0000256" key="3">
    <source>
        <dbReference type="ARBA" id="ARBA00022679"/>
    </source>
</evidence>
<dbReference type="GO" id="GO:0016758">
    <property type="term" value="F:hexosyltransferase activity"/>
    <property type="evidence" value="ECO:0007669"/>
    <property type="project" value="InterPro"/>
</dbReference>
<feature type="region of interest" description="Disordered" evidence="8">
    <location>
        <begin position="409"/>
        <end position="429"/>
    </location>
</feature>
<feature type="transmembrane region" description="Helical" evidence="9">
    <location>
        <begin position="369"/>
        <end position="389"/>
    </location>
</feature>
<keyword evidence="4 9" id="KW-0812">Transmembrane</keyword>
<feature type="transmembrane region" description="Helical" evidence="9">
    <location>
        <begin position="167"/>
        <end position="190"/>
    </location>
</feature>
<feature type="transmembrane region" description="Helical" evidence="9">
    <location>
        <begin position="310"/>
        <end position="329"/>
    </location>
</feature>
<evidence type="ECO:0000256" key="9">
    <source>
        <dbReference type="SAM" id="Phobius"/>
    </source>
</evidence>
<evidence type="ECO:0000256" key="6">
    <source>
        <dbReference type="ARBA" id="ARBA00023136"/>
    </source>
</evidence>
<feature type="transmembrane region" description="Helical" evidence="9">
    <location>
        <begin position="286"/>
        <end position="304"/>
    </location>
</feature>
<keyword evidence="2" id="KW-1003">Cell membrane</keyword>
<evidence type="ECO:0000313" key="11">
    <source>
        <dbReference type="Proteomes" id="UP000541969"/>
    </source>
</evidence>
<proteinExistence type="inferred from homology"/>
<feature type="transmembrane region" description="Helical" evidence="9">
    <location>
        <begin position="12"/>
        <end position="29"/>
    </location>
</feature>
<feature type="transmembrane region" description="Helical" evidence="9">
    <location>
        <begin position="91"/>
        <end position="112"/>
    </location>
</feature>
<feature type="transmembrane region" description="Helical" evidence="9">
    <location>
        <begin position="341"/>
        <end position="363"/>
    </location>
</feature>
<protein>
    <submittedName>
        <fullName evidence="10">Alpha-1,2-mannosyltransferase</fullName>
        <ecNumber evidence="10">2.4.1.-</ecNumber>
    </submittedName>
</protein>
<keyword evidence="11" id="KW-1185">Reference proteome</keyword>
<reference evidence="10 11" key="1">
    <citation type="submission" date="2020-07" db="EMBL/GenBank/DDBJ databases">
        <title>Sequencing the genomes of 1000 actinobacteria strains.</title>
        <authorList>
            <person name="Klenk H.-P."/>
        </authorList>
    </citation>
    <scope>NUCLEOTIDE SEQUENCE [LARGE SCALE GENOMIC DNA]</scope>
    <source>
        <strain evidence="10 11">DSM 104001</strain>
    </source>
</reference>
<feature type="transmembrane region" description="Helical" evidence="9">
    <location>
        <begin position="67"/>
        <end position="84"/>
    </location>
</feature>
<feature type="compositionally biased region" description="Low complexity" evidence="8">
    <location>
        <begin position="410"/>
        <end position="429"/>
    </location>
</feature>
<comment type="caution">
    <text evidence="10">The sequence shown here is derived from an EMBL/GenBank/DDBJ whole genome shotgun (WGS) entry which is preliminary data.</text>
</comment>
<evidence type="ECO:0000256" key="4">
    <source>
        <dbReference type="ARBA" id="ARBA00022692"/>
    </source>
</evidence>
<feature type="transmembrane region" description="Helical" evidence="9">
    <location>
        <begin position="197"/>
        <end position="215"/>
    </location>
</feature>
<dbReference type="RefSeq" id="WP_179720755.1">
    <property type="nucleotide sequence ID" value="NZ_JACBZT010000001.1"/>
</dbReference>
<comment type="similarity">
    <text evidence="7">Belongs to the glycosyltransferase 87 family.</text>
</comment>
<comment type="subcellular location">
    <subcellularLocation>
        <location evidence="1">Cell membrane</location>
        <topology evidence="1">Multi-pass membrane protein</topology>
    </subcellularLocation>
</comment>
<dbReference type="EMBL" id="JACBZT010000001">
    <property type="protein sequence ID" value="NYJ08288.1"/>
    <property type="molecule type" value="Genomic_DNA"/>
</dbReference>
<keyword evidence="3 10" id="KW-0808">Transferase</keyword>
<evidence type="ECO:0000256" key="2">
    <source>
        <dbReference type="ARBA" id="ARBA00022475"/>
    </source>
</evidence>
<sequence length="429" mass="45033">MGTGARRAVHGLLVATAVAVAWLLVFRVSPRPVWHHTFDLRVYRGAVRWWLDGHPVYDFVRPHTQKGFTYPPFAVLVLLPVALGTETTATVLVTAVSAGLVVLTTWWLVAPVAVRHGWPRWVALGVAVPLALALEPVRETLGWGQIDLVVAALVLADVVALRRGRPWAGVGIGLATAIKVTPGLFVLYLVVTRRRRAAAVATGTFALTVLVGLAVDPSARYWTRELWQTGRVGPPTDPNDQSLLGLLARLAVPGAPSHAVWLGLAAAVLVVGMTRAALLHRRGDDLAGATVTGSTACLISPVSWVHHLYWVVPAVVVLVDVAAGTPVVGSWGRRQPLARRAAAAAAAFVVAAAFGCSLIWFFVRAPTSPGTALGENAYVLLVLALVLLLPAREPVGGLCAGDGSRGLMSGAGRPAPGSSSSASRSGSTR</sequence>
<evidence type="ECO:0000256" key="8">
    <source>
        <dbReference type="SAM" id="MobiDB-lite"/>
    </source>
</evidence>